<evidence type="ECO:0000313" key="3">
    <source>
        <dbReference type="EMBL" id="MBK1856010.1"/>
    </source>
</evidence>
<sequence>MRRTSGLAIGSMVCGIVSLFFFALPSPIAIILGHVARSKIKKSEGKLVGKKMALAGLICGYASLLLVAAIITSMIVSHNAAEAKKAADITEEIRRGKEIYALVIKYETDHGKFPDRLSQLVTEGYVGSLDHLQPQVGGNWLYFQGLTSESYESKYFIRSNHYKTVIYVDGSDGDRDLSFTLEPTDFPVDGHPMIKE</sequence>
<dbReference type="EMBL" id="JAENIG010000009">
    <property type="protein sequence ID" value="MBK1856010.1"/>
    <property type="molecule type" value="Genomic_DNA"/>
</dbReference>
<name>A0AAE2SD55_9BACT</name>
<feature type="transmembrane region" description="Helical" evidence="1">
    <location>
        <begin position="6"/>
        <end position="32"/>
    </location>
</feature>
<evidence type="ECO:0000259" key="2">
    <source>
        <dbReference type="Pfam" id="PF13828"/>
    </source>
</evidence>
<feature type="domain" description="DUF4190" evidence="2">
    <location>
        <begin position="7"/>
        <end position="68"/>
    </location>
</feature>
<keyword evidence="4" id="KW-1185">Reference proteome</keyword>
<feature type="transmembrane region" description="Helical" evidence="1">
    <location>
        <begin position="53"/>
        <end position="76"/>
    </location>
</feature>
<dbReference type="Proteomes" id="UP000634206">
    <property type="component" value="Unassembled WGS sequence"/>
</dbReference>
<protein>
    <submittedName>
        <fullName evidence="3">DUF4190 domain-containing protein</fullName>
    </submittedName>
</protein>
<evidence type="ECO:0000313" key="4">
    <source>
        <dbReference type="Proteomes" id="UP000634206"/>
    </source>
</evidence>
<evidence type="ECO:0000256" key="1">
    <source>
        <dbReference type="SAM" id="Phobius"/>
    </source>
</evidence>
<comment type="caution">
    <text evidence="3">The sequence shown here is derived from an EMBL/GenBank/DDBJ whole genome shotgun (WGS) entry which is preliminary data.</text>
</comment>
<proteinExistence type="predicted"/>
<dbReference type="Pfam" id="PF13828">
    <property type="entry name" value="DUF4190"/>
    <property type="match status" value="1"/>
</dbReference>
<accession>A0AAE2SD55</accession>
<gene>
    <name evidence="3" type="ORF">JIN83_13640</name>
</gene>
<organism evidence="3 4">
    <name type="scientific">Oceaniferula flava</name>
    <dbReference type="NCBI Taxonomy" id="2800421"/>
    <lineage>
        <taxon>Bacteria</taxon>
        <taxon>Pseudomonadati</taxon>
        <taxon>Verrucomicrobiota</taxon>
        <taxon>Verrucomicrobiia</taxon>
        <taxon>Verrucomicrobiales</taxon>
        <taxon>Verrucomicrobiaceae</taxon>
        <taxon>Oceaniferula</taxon>
    </lineage>
</organism>
<keyword evidence="1" id="KW-0812">Transmembrane</keyword>
<dbReference type="RefSeq" id="WP_309490622.1">
    <property type="nucleotide sequence ID" value="NZ_JAENIG010000009.1"/>
</dbReference>
<dbReference type="InterPro" id="IPR025241">
    <property type="entry name" value="DUF4190"/>
</dbReference>
<keyword evidence="1" id="KW-1133">Transmembrane helix</keyword>
<dbReference type="AlphaFoldDB" id="A0AAE2SD55"/>
<keyword evidence="1" id="KW-0472">Membrane</keyword>
<reference evidence="3" key="1">
    <citation type="submission" date="2021-01" db="EMBL/GenBank/DDBJ databases">
        <title>Modified the classification status of verrucomicrobia.</title>
        <authorList>
            <person name="Feng X."/>
        </authorList>
    </citation>
    <scope>NUCLEOTIDE SEQUENCE</scope>
    <source>
        <strain evidence="3">5K15</strain>
    </source>
</reference>